<keyword evidence="3" id="KW-0328">Glycosyltransferase</keyword>
<evidence type="ECO:0000259" key="7">
    <source>
        <dbReference type="Pfam" id="PF05116"/>
    </source>
</evidence>
<dbReference type="Proteomes" id="UP000467252">
    <property type="component" value="Chromosome"/>
</dbReference>
<keyword evidence="4" id="KW-0808">Transferase</keyword>
<dbReference type="Pfam" id="PF00534">
    <property type="entry name" value="Glycos_transf_1"/>
    <property type="match status" value="1"/>
</dbReference>
<dbReference type="InterPro" id="IPR001296">
    <property type="entry name" value="Glyco_trans_1"/>
</dbReference>
<dbReference type="GO" id="GO:0046524">
    <property type="term" value="F:sucrose-phosphate synthase activity"/>
    <property type="evidence" value="ECO:0007669"/>
    <property type="project" value="UniProtKB-EC"/>
</dbReference>
<gene>
    <name evidence="9" type="primary">sps</name>
    <name evidence="9" type="ORF">MPUL_21820</name>
</gene>
<evidence type="ECO:0000313" key="10">
    <source>
        <dbReference type="Proteomes" id="UP000467252"/>
    </source>
</evidence>
<protein>
    <recommendedName>
        <fullName evidence="2">sucrose-phosphate synthase</fullName>
        <ecNumber evidence="2">2.4.1.14</ecNumber>
    </recommendedName>
</protein>
<dbReference type="Pfam" id="PF05116">
    <property type="entry name" value="S6PP"/>
    <property type="match status" value="1"/>
</dbReference>
<dbReference type="SUPFAM" id="SSF53756">
    <property type="entry name" value="UDP-Glycosyltransferase/glycogen phosphorylase"/>
    <property type="match status" value="1"/>
</dbReference>
<dbReference type="AlphaFoldDB" id="A0A7I7UHV8"/>
<dbReference type="NCBIfam" id="TIGR01484">
    <property type="entry name" value="HAD-SF-IIB"/>
    <property type="match status" value="1"/>
</dbReference>
<feature type="domain" description="Sucrose phosphatase-like" evidence="7">
    <location>
        <begin position="436"/>
        <end position="674"/>
    </location>
</feature>
<dbReference type="InterPro" id="IPR028098">
    <property type="entry name" value="Glyco_trans_4-like_N"/>
</dbReference>
<dbReference type="PANTHER" id="PTHR46039">
    <property type="entry name" value="SUCROSE-PHOSPHATE SYNTHASE 3-RELATED"/>
    <property type="match status" value="1"/>
</dbReference>
<dbReference type="SFLD" id="SFLDS00003">
    <property type="entry name" value="Haloacid_Dehalogenase"/>
    <property type="match status" value="1"/>
</dbReference>
<dbReference type="Gene3D" id="3.40.50.1000">
    <property type="entry name" value="HAD superfamily/HAD-like"/>
    <property type="match status" value="1"/>
</dbReference>
<dbReference type="InterPro" id="IPR036412">
    <property type="entry name" value="HAD-like_sf"/>
</dbReference>
<evidence type="ECO:0000256" key="2">
    <source>
        <dbReference type="ARBA" id="ARBA00012536"/>
    </source>
</evidence>
<dbReference type="SFLD" id="SFLDG01141">
    <property type="entry name" value="C2.B.1:_Sucrose_Phosphatase_Li"/>
    <property type="match status" value="1"/>
</dbReference>
<evidence type="ECO:0000313" key="9">
    <source>
        <dbReference type="EMBL" id="BBY81024.1"/>
    </source>
</evidence>
<comment type="similarity">
    <text evidence="1">Belongs to the glycosyltransferase 1 family.</text>
</comment>
<evidence type="ECO:0000256" key="5">
    <source>
        <dbReference type="ARBA" id="ARBA00047471"/>
    </source>
</evidence>
<dbReference type="GO" id="GO:0016791">
    <property type="term" value="F:phosphatase activity"/>
    <property type="evidence" value="ECO:0007669"/>
    <property type="project" value="UniProtKB-ARBA"/>
</dbReference>
<evidence type="ECO:0000259" key="6">
    <source>
        <dbReference type="Pfam" id="PF00534"/>
    </source>
</evidence>
<dbReference type="InterPro" id="IPR006380">
    <property type="entry name" value="SPP-like_dom"/>
</dbReference>
<dbReference type="InterPro" id="IPR006379">
    <property type="entry name" value="HAD-SF_hydro_IIB"/>
</dbReference>
<accession>A0A7I7UHV8</accession>
<dbReference type="Gene3D" id="3.40.50.2000">
    <property type="entry name" value="Glycogen Phosphorylase B"/>
    <property type="match status" value="2"/>
</dbReference>
<evidence type="ECO:0000256" key="1">
    <source>
        <dbReference type="ARBA" id="ARBA00006530"/>
    </source>
</evidence>
<dbReference type="EMBL" id="AP022599">
    <property type="protein sequence ID" value="BBY81024.1"/>
    <property type="molecule type" value="Genomic_DNA"/>
</dbReference>
<evidence type="ECO:0000256" key="4">
    <source>
        <dbReference type="ARBA" id="ARBA00022679"/>
    </source>
</evidence>
<dbReference type="Gene3D" id="3.90.1070.10">
    <property type="match status" value="1"/>
</dbReference>
<dbReference type="PANTHER" id="PTHR46039:SF5">
    <property type="entry name" value="SUCROSE-PHOSPHATE SYNTHASE 3-RELATED"/>
    <property type="match status" value="1"/>
</dbReference>
<dbReference type="InterPro" id="IPR044161">
    <property type="entry name" value="SPS"/>
</dbReference>
<reference evidence="9 10" key="1">
    <citation type="journal article" date="2019" name="Emerg. Microbes Infect.">
        <title>Comprehensive subspecies identification of 175 nontuberculous mycobacteria species based on 7547 genomic profiles.</title>
        <authorList>
            <person name="Matsumoto Y."/>
            <person name="Kinjo T."/>
            <person name="Motooka D."/>
            <person name="Nabeya D."/>
            <person name="Jung N."/>
            <person name="Uechi K."/>
            <person name="Horii T."/>
            <person name="Iida T."/>
            <person name="Fujita J."/>
            <person name="Nakamura S."/>
        </authorList>
    </citation>
    <scope>NUCLEOTIDE SEQUENCE [LARGE SCALE GENOMIC DNA]</scope>
    <source>
        <strain evidence="9 10">JCM 6370</strain>
    </source>
</reference>
<dbReference type="InterPro" id="IPR023214">
    <property type="entry name" value="HAD_sf"/>
</dbReference>
<dbReference type="EC" id="2.4.1.14" evidence="2"/>
<dbReference type="RefSeq" id="WP_197745780.1">
    <property type="nucleotide sequence ID" value="NZ_AP022599.1"/>
</dbReference>
<evidence type="ECO:0000256" key="3">
    <source>
        <dbReference type="ARBA" id="ARBA00022676"/>
    </source>
</evidence>
<sequence length="682" mass="74849">MRGRNVEYGVTADTGGHIRYLMGLVGASEQDPTVERITIATRAFRGFLGDEYWQTRETVTPKIEIVRFPTAQPGYLPKEELWREVPSFADAVIEWIENQPKRPDILHAHYADAGVVAAIVRERLGIPFVFTSHSLGRVKLDAFTRSSGEAMTDAAESLEHRLAAEERALADAALVIASSRDEAEIQYAGYDSYAPGKIRVVPPGSDLTMFTSARSSIAVDRMINRFLDDPDKPPILAIARPVTKKNLIAMVEAFGESPELQNRANLVLIAGSRTDIDDLEPELADNLTRILKTIDRYDLYGKVAYPKGHRPEDLPGLYAYARERRGIFVNPAFNEPFGLTLLEAAAVGIPVIATDSGGPNDIVEVCGNGVLVDATVPRSIADAALDILRSPALWHKYAASGAAAVKAYDWKAHAKRYHGLMRSILSTPSTEPARPAQLLITDIDNTLVGDEAAHAQFCRWLARQNGVGFGIASGRSFHSAMMVLEQEGSPRPEVMITSVGAEIYYLTGDSTTYVGDDEWAKIIDVNWDPDAVNEILGTEPGVHPQAELEQRRFKVSYLTDGDKGLRRRLQEKFAAEGLQCTVTHSHGRYLDILPVRASKGAAVIHVRRRYGLSEDQVFVSGDSANDTEMLRTLPQAIVVQNFTDDMANLPELAHAYFASTGYAAGIIEGVEHFKNRAVTPAV</sequence>
<feature type="domain" description="Glycosyl transferase family 1" evidence="6">
    <location>
        <begin position="228"/>
        <end position="398"/>
    </location>
</feature>
<feature type="domain" description="Glycosyltransferase subfamily 4-like N-terminal" evidence="8">
    <location>
        <begin position="49"/>
        <end position="204"/>
    </location>
</feature>
<dbReference type="SFLD" id="SFLDG01140">
    <property type="entry name" value="C2.B:_Phosphomannomutase_and_P"/>
    <property type="match status" value="1"/>
</dbReference>
<comment type="catalytic activity">
    <reaction evidence="5">
        <text>beta-D-fructose 6-phosphate + UDP-alpha-D-glucose = sucrose 6(F)-phosphate + UDP + H(+)</text>
        <dbReference type="Rhea" id="RHEA:22172"/>
        <dbReference type="ChEBI" id="CHEBI:15378"/>
        <dbReference type="ChEBI" id="CHEBI:57634"/>
        <dbReference type="ChEBI" id="CHEBI:57723"/>
        <dbReference type="ChEBI" id="CHEBI:58223"/>
        <dbReference type="ChEBI" id="CHEBI:58885"/>
        <dbReference type="EC" id="2.4.1.14"/>
    </reaction>
</comment>
<organism evidence="9 10">
    <name type="scientific">Mycolicibacterium pulveris</name>
    <name type="common">Mycobacterium pulveris</name>
    <dbReference type="NCBI Taxonomy" id="36813"/>
    <lineage>
        <taxon>Bacteria</taxon>
        <taxon>Bacillati</taxon>
        <taxon>Actinomycetota</taxon>
        <taxon>Actinomycetes</taxon>
        <taxon>Mycobacteriales</taxon>
        <taxon>Mycobacteriaceae</taxon>
        <taxon>Mycolicibacterium</taxon>
    </lineage>
</organism>
<dbReference type="SUPFAM" id="SSF56784">
    <property type="entry name" value="HAD-like"/>
    <property type="match status" value="1"/>
</dbReference>
<keyword evidence="10" id="KW-1185">Reference proteome</keyword>
<proteinExistence type="inferred from homology"/>
<name>A0A7I7UHV8_MYCPV</name>
<evidence type="ECO:0000259" key="8">
    <source>
        <dbReference type="Pfam" id="PF13579"/>
    </source>
</evidence>
<dbReference type="Pfam" id="PF13579">
    <property type="entry name" value="Glyco_trans_4_4"/>
    <property type="match status" value="1"/>
</dbReference>